<feature type="transmembrane region" description="Helical" evidence="7">
    <location>
        <begin position="109"/>
        <end position="126"/>
    </location>
</feature>
<comment type="similarity">
    <text evidence="2">Belongs to the chromate ion transporter (CHR) (TC 2.A.51) family.</text>
</comment>
<accession>A0AA42DQX3</accession>
<evidence type="ECO:0000256" key="5">
    <source>
        <dbReference type="ARBA" id="ARBA00022989"/>
    </source>
</evidence>
<evidence type="ECO:0000313" key="9">
    <source>
        <dbReference type="Proteomes" id="UP001169242"/>
    </source>
</evidence>
<evidence type="ECO:0000256" key="7">
    <source>
        <dbReference type="SAM" id="Phobius"/>
    </source>
</evidence>
<evidence type="ECO:0000256" key="4">
    <source>
        <dbReference type="ARBA" id="ARBA00022692"/>
    </source>
</evidence>
<evidence type="ECO:0000256" key="6">
    <source>
        <dbReference type="ARBA" id="ARBA00023136"/>
    </source>
</evidence>
<dbReference type="Pfam" id="PF02417">
    <property type="entry name" value="Chromate_transp"/>
    <property type="match status" value="1"/>
</dbReference>
<dbReference type="InterPro" id="IPR003370">
    <property type="entry name" value="Chromate_transpt"/>
</dbReference>
<evidence type="ECO:0000256" key="1">
    <source>
        <dbReference type="ARBA" id="ARBA00004651"/>
    </source>
</evidence>
<dbReference type="GO" id="GO:0015109">
    <property type="term" value="F:chromate transmembrane transporter activity"/>
    <property type="evidence" value="ECO:0007669"/>
    <property type="project" value="InterPro"/>
</dbReference>
<gene>
    <name evidence="8" type="ORF">PBV87_18385</name>
</gene>
<reference evidence="8" key="1">
    <citation type="journal article" date="2023" name="Int. J. Syst. Evol. Microbiol.">
        <title>&lt;i&gt;Holtiella tumoricola&lt;/i&gt; gen. nov. sp. nov., isolated from a human clinical sample.</title>
        <authorList>
            <person name="Allen-Vercoe E."/>
            <person name="Daigneault M.C."/>
            <person name="Vancuren S.J."/>
            <person name="Cochrane K."/>
            <person name="O'Neal L.L."/>
            <person name="Sankaranarayanan K."/>
            <person name="Lawson P.A."/>
        </authorList>
    </citation>
    <scope>NUCLEOTIDE SEQUENCE</scope>
    <source>
        <strain evidence="8">CC70A</strain>
    </source>
</reference>
<feature type="transmembrane region" description="Helical" evidence="7">
    <location>
        <begin position="132"/>
        <end position="149"/>
    </location>
</feature>
<proteinExistence type="inferred from homology"/>
<keyword evidence="6 7" id="KW-0472">Membrane</keyword>
<protein>
    <submittedName>
        <fullName evidence="8">Chromate transporter</fullName>
    </submittedName>
</protein>
<evidence type="ECO:0000256" key="2">
    <source>
        <dbReference type="ARBA" id="ARBA00005262"/>
    </source>
</evidence>
<dbReference type="Proteomes" id="UP001169242">
    <property type="component" value="Unassembled WGS sequence"/>
</dbReference>
<dbReference type="EMBL" id="JAQIFT010000062">
    <property type="protein sequence ID" value="MDA3733451.1"/>
    <property type="molecule type" value="Genomic_DNA"/>
</dbReference>
<dbReference type="PANTHER" id="PTHR43663:SF1">
    <property type="entry name" value="CHROMATE TRANSPORTER"/>
    <property type="match status" value="1"/>
</dbReference>
<organism evidence="8 9">
    <name type="scientific">Holtiella tumoricola</name>
    <dbReference type="NCBI Taxonomy" id="3018743"/>
    <lineage>
        <taxon>Bacteria</taxon>
        <taxon>Bacillati</taxon>
        <taxon>Bacillota</taxon>
        <taxon>Clostridia</taxon>
        <taxon>Lachnospirales</taxon>
        <taxon>Cellulosilyticaceae</taxon>
        <taxon>Holtiella</taxon>
    </lineage>
</organism>
<dbReference type="RefSeq" id="WP_271013321.1">
    <property type="nucleotide sequence ID" value="NZ_JAQIFT010000062.1"/>
</dbReference>
<sequence length="172" mass="18361">MIYIQLFCEFFRIGLFALGGGLATVPFLEQLIDKYGWITSADLLDLIAIAESTPGPIGVNAATYVGFNVAGIPGSITTVLGLVTPSIIIIIIVAHFFEKFKKQKMVQDCFYGIRPVVAGLIGAAGFNVAKMAIVDLKTILVCGAFLVIMSKWKKHPILYIALGAGVGIILGL</sequence>
<comment type="caution">
    <text evidence="8">The sequence shown here is derived from an EMBL/GenBank/DDBJ whole genome shotgun (WGS) entry which is preliminary data.</text>
</comment>
<dbReference type="PANTHER" id="PTHR43663">
    <property type="entry name" value="CHROMATE TRANSPORT PROTEIN-RELATED"/>
    <property type="match status" value="1"/>
</dbReference>
<name>A0AA42DQX3_9FIRM</name>
<keyword evidence="9" id="KW-1185">Reference proteome</keyword>
<feature type="transmembrane region" description="Helical" evidence="7">
    <location>
        <begin position="76"/>
        <end position="97"/>
    </location>
</feature>
<dbReference type="AlphaFoldDB" id="A0AA42DQX3"/>
<comment type="subcellular location">
    <subcellularLocation>
        <location evidence="1">Cell membrane</location>
        <topology evidence="1">Multi-pass membrane protein</topology>
    </subcellularLocation>
</comment>
<keyword evidence="4 7" id="KW-0812">Transmembrane</keyword>
<feature type="transmembrane region" description="Helical" evidence="7">
    <location>
        <begin position="7"/>
        <end position="28"/>
    </location>
</feature>
<feature type="transmembrane region" description="Helical" evidence="7">
    <location>
        <begin position="156"/>
        <end position="171"/>
    </location>
</feature>
<evidence type="ECO:0000256" key="3">
    <source>
        <dbReference type="ARBA" id="ARBA00022475"/>
    </source>
</evidence>
<dbReference type="GO" id="GO:0005886">
    <property type="term" value="C:plasma membrane"/>
    <property type="evidence" value="ECO:0007669"/>
    <property type="project" value="UniProtKB-SubCell"/>
</dbReference>
<dbReference type="InterPro" id="IPR052518">
    <property type="entry name" value="CHR_Transporter"/>
</dbReference>
<keyword evidence="5 7" id="KW-1133">Transmembrane helix</keyword>
<keyword evidence="3" id="KW-1003">Cell membrane</keyword>
<evidence type="ECO:0000313" key="8">
    <source>
        <dbReference type="EMBL" id="MDA3733451.1"/>
    </source>
</evidence>